<organism evidence="1">
    <name type="scientific">Tanacetum cinerariifolium</name>
    <name type="common">Dalmatian daisy</name>
    <name type="synonym">Chrysanthemum cinerariifolium</name>
    <dbReference type="NCBI Taxonomy" id="118510"/>
    <lineage>
        <taxon>Eukaryota</taxon>
        <taxon>Viridiplantae</taxon>
        <taxon>Streptophyta</taxon>
        <taxon>Embryophyta</taxon>
        <taxon>Tracheophyta</taxon>
        <taxon>Spermatophyta</taxon>
        <taxon>Magnoliopsida</taxon>
        <taxon>eudicotyledons</taxon>
        <taxon>Gunneridae</taxon>
        <taxon>Pentapetalae</taxon>
        <taxon>asterids</taxon>
        <taxon>campanulids</taxon>
        <taxon>Asterales</taxon>
        <taxon>Asteraceae</taxon>
        <taxon>Asteroideae</taxon>
        <taxon>Anthemideae</taxon>
        <taxon>Anthemidinae</taxon>
        <taxon>Tanacetum</taxon>
    </lineage>
</organism>
<sequence length="59" mass="6899">MEDTQGRQTKTFQRVEEMVDDSQYHYKTGRLVDQEARCSREAWAHSIGLSSVVYFELQG</sequence>
<gene>
    <name evidence="1" type="ORF">Tci_900467</name>
</gene>
<evidence type="ECO:0000313" key="1">
    <source>
        <dbReference type="EMBL" id="GFD28498.1"/>
    </source>
</evidence>
<comment type="caution">
    <text evidence="1">The sequence shown here is derived from an EMBL/GenBank/DDBJ whole genome shotgun (WGS) entry which is preliminary data.</text>
</comment>
<dbReference type="AlphaFoldDB" id="A0A699V3Z9"/>
<dbReference type="EMBL" id="BKCJ011385918">
    <property type="protein sequence ID" value="GFD28498.1"/>
    <property type="molecule type" value="Genomic_DNA"/>
</dbReference>
<name>A0A699V3Z9_TANCI</name>
<accession>A0A699V3Z9</accession>
<reference evidence="1" key="1">
    <citation type="journal article" date="2019" name="Sci. Rep.">
        <title>Draft genome of Tanacetum cinerariifolium, the natural source of mosquito coil.</title>
        <authorList>
            <person name="Yamashiro T."/>
            <person name="Shiraishi A."/>
            <person name="Satake H."/>
            <person name="Nakayama K."/>
        </authorList>
    </citation>
    <scope>NUCLEOTIDE SEQUENCE</scope>
</reference>
<proteinExistence type="predicted"/>
<protein>
    <submittedName>
        <fullName evidence="1">Uncharacterized protein</fullName>
    </submittedName>
</protein>
<feature type="non-terminal residue" evidence="1">
    <location>
        <position position="59"/>
    </location>
</feature>